<evidence type="ECO:0000313" key="3">
    <source>
        <dbReference type="EMBL" id="SEG00462.1"/>
    </source>
</evidence>
<dbReference type="InterPro" id="IPR010093">
    <property type="entry name" value="SinI_DNA-bd"/>
</dbReference>
<dbReference type="GO" id="GO:0003677">
    <property type="term" value="F:DNA binding"/>
    <property type="evidence" value="ECO:0007669"/>
    <property type="project" value="InterPro"/>
</dbReference>
<keyword evidence="4" id="KW-1185">Reference proteome</keyword>
<feature type="domain" description="Helix-turn-helix" evidence="2">
    <location>
        <begin position="4"/>
        <end position="52"/>
    </location>
</feature>
<dbReference type="Proteomes" id="UP000236742">
    <property type="component" value="Unassembled WGS sequence"/>
</dbReference>
<dbReference type="PANTHER" id="PTHR38431:SF1">
    <property type="entry name" value="BLL2305 PROTEIN"/>
    <property type="match status" value="1"/>
</dbReference>
<proteinExistence type="predicted"/>
<dbReference type="InterPro" id="IPR024370">
    <property type="entry name" value="PBP_domain"/>
</dbReference>
<sequence length="292" mass="31582">MPDYLTTRELAQLLRIGERKVYDLVASGEIPHVRAVGKLLFPRAEITAWLNAARGGPVVAEPPLPLIVAGSHDPLLDWALRESGSGLASYYDGSFDGLTRLAERSAQAAGLHIREEEEDDWNVNTLRATLGEAPVVVVEIARRQRGLLLAPGVSGIQTVADLRGRRVVLRQDSAASQRQFDDLLAEHGLSRRDIAPLDSPARTEEALAMALHEGKAEAGFGLGALAGLYGLGFVPLSQERFDLAVWRRAWFDPPMRKLVDFLRSSAFAGRAAELGGYDLSGLGRVHHNGAAG</sequence>
<reference evidence="4" key="1">
    <citation type="submission" date="2016-10" db="EMBL/GenBank/DDBJ databases">
        <authorList>
            <person name="Varghese N."/>
            <person name="Submissions S."/>
        </authorList>
    </citation>
    <scope>NUCLEOTIDE SEQUENCE [LARGE SCALE GENOMIC DNA]</scope>
    <source>
        <strain evidence="4">DSM 23413</strain>
    </source>
</reference>
<dbReference type="NCBIfam" id="TIGR01764">
    <property type="entry name" value="excise"/>
    <property type="match status" value="1"/>
</dbReference>
<feature type="domain" description="PBP" evidence="1">
    <location>
        <begin position="82"/>
        <end position="263"/>
    </location>
</feature>
<accession>A0A1H5WLV5</accession>
<dbReference type="OrthoDB" id="9805928at2"/>
<name>A0A1H5WLV5_9RHOB</name>
<dbReference type="Gene3D" id="3.40.190.10">
    <property type="entry name" value="Periplasmic binding protein-like II"/>
    <property type="match status" value="1"/>
</dbReference>
<protein>
    <submittedName>
        <fullName evidence="3">DNA binding domain-containing protein, excisionase family</fullName>
    </submittedName>
</protein>
<dbReference type="Pfam" id="PF12728">
    <property type="entry name" value="HTH_17"/>
    <property type="match status" value="1"/>
</dbReference>
<evidence type="ECO:0000259" key="2">
    <source>
        <dbReference type="Pfam" id="PF12728"/>
    </source>
</evidence>
<gene>
    <name evidence="3" type="ORF">SAMN05421751_108120</name>
</gene>
<organism evidence="3 4">
    <name type="scientific">Jhaorihella thermophila</name>
    <dbReference type="NCBI Taxonomy" id="488547"/>
    <lineage>
        <taxon>Bacteria</taxon>
        <taxon>Pseudomonadati</taxon>
        <taxon>Pseudomonadota</taxon>
        <taxon>Alphaproteobacteria</taxon>
        <taxon>Rhodobacterales</taxon>
        <taxon>Paracoccaceae</taxon>
        <taxon>Jhaorihella</taxon>
    </lineage>
</organism>
<dbReference type="Pfam" id="PF12727">
    <property type="entry name" value="PBP_like"/>
    <property type="match status" value="1"/>
</dbReference>
<dbReference type="InterPro" id="IPR041657">
    <property type="entry name" value="HTH_17"/>
</dbReference>
<dbReference type="AlphaFoldDB" id="A0A1H5WLV5"/>
<dbReference type="SUPFAM" id="SSF53850">
    <property type="entry name" value="Periplasmic binding protein-like II"/>
    <property type="match status" value="1"/>
</dbReference>
<evidence type="ECO:0000259" key="1">
    <source>
        <dbReference type="Pfam" id="PF12727"/>
    </source>
</evidence>
<dbReference type="PANTHER" id="PTHR38431">
    <property type="entry name" value="BLL2305 PROTEIN"/>
    <property type="match status" value="1"/>
</dbReference>
<dbReference type="EMBL" id="FNVD01000008">
    <property type="protein sequence ID" value="SEG00462.1"/>
    <property type="molecule type" value="Genomic_DNA"/>
</dbReference>
<dbReference type="RefSeq" id="WP_104008191.1">
    <property type="nucleotide sequence ID" value="NZ_FNVD01000008.1"/>
</dbReference>
<evidence type="ECO:0000313" key="4">
    <source>
        <dbReference type="Proteomes" id="UP000236742"/>
    </source>
</evidence>